<dbReference type="PANTHER" id="PTHR48049:SF153">
    <property type="entry name" value="OS04G0525100 PROTEIN"/>
    <property type="match status" value="1"/>
</dbReference>
<dbReference type="Pfam" id="PF00201">
    <property type="entry name" value="UDPGT"/>
    <property type="match status" value="1"/>
</dbReference>
<dbReference type="EMBL" id="ATMH01002913">
    <property type="protein sequence ID" value="EPY32234.1"/>
    <property type="molecule type" value="Genomic_DNA"/>
</dbReference>
<dbReference type="PANTHER" id="PTHR48049">
    <property type="entry name" value="GLYCOSYLTRANSFERASE"/>
    <property type="match status" value="1"/>
</dbReference>
<reference evidence="4 5" key="1">
    <citation type="journal article" date="2013" name="PLoS ONE">
        <title>Predicting the Proteins of Angomonas deanei, Strigomonas culicis and Their Respective Endosymbionts Reveals New Aspects of the Trypanosomatidae Family.</title>
        <authorList>
            <person name="Motta M.C."/>
            <person name="Martins A.C."/>
            <person name="de Souza S.S."/>
            <person name="Catta-Preta C.M."/>
            <person name="Silva R."/>
            <person name="Klein C.C."/>
            <person name="de Almeida L.G."/>
            <person name="de Lima Cunha O."/>
            <person name="Ciapina L.P."/>
            <person name="Brocchi M."/>
            <person name="Colabardini A.C."/>
            <person name="de Araujo Lima B."/>
            <person name="Machado C.R."/>
            <person name="de Almeida Soares C.M."/>
            <person name="Probst C.M."/>
            <person name="de Menezes C.B."/>
            <person name="Thompson C.E."/>
            <person name="Bartholomeu D.C."/>
            <person name="Gradia D.F."/>
            <person name="Pavoni D.P."/>
            <person name="Grisard E.C."/>
            <person name="Fantinatti-Garboggini F."/>
            <person name="Marchini F.K."/>
            <person name="Rodrigues-Luiz G.F."/>
            <person name="Wagner G."/>
            <person name="Goldman G.H."/>
            <person name="Fietto J.L."/>
            <person name="Elias M.C."/>
            <person name="Goldman M.H."/>
            <person name="Sagot M.F."/>
            <person name="Pereira M."/>
            <person name="Stoco P.H."/>
            <person name="de Mendonca-Neto R.P."/>
            <person name="Teixeira S.M."/>
            <person name="Maciel T.E."/>
            <person name="de Oliveira Mendes T.A."/>
            <person name="Urmenyi T.P."/>
            <person name="de Souza W."/>
            <person name="Schenkman S."/>
            <person name="de Vasconcelos A.T."/>
        </authorList>
    </citation>
    <scope>NUCLEOTIDE SEQUENCE [LARGE SCALE GENOMIC DNA]</scope>
</reference>
<feature type="chain" id="PRO_5004571534" evidence="3">
    <location>
        <begin position="27"/>
        <end position="644"/>
    </location>
</feature>
<feature type="signal peptide" evidence="3">
    <location>
        <begin position="1"/>
        <end position="26"/>
    </location>
</feature>
<keyword evidence="1 4" id="KW-0808">Transferase</keyword>
<evidence type="ECO:0000313" key="5">
    <source>
        <dbReference type="Proteomes" id="UP000015354"/>
    </source>
</evidence>
<dbReference type="GO" id="GO:0035251">
    <property type="term" value="F:UDP-glucosyltransferase activity"/>
    <property type="evidence" value="ECO:0007669"/>
    <property type="project" value="InterPro"/>
</dbReference>
<dbReference type="Gene3D" id="3.40.50.2000">
    <property type="entry name" value="Glycogen Phosphorylase B"/>
    <property type="match status" value="2"/>
</dbReference>
<accession>S9UTU7</accession>
<gene>
    <name evidence="4" type="ORF">STCU_02913</name>
</gene>
<name>S9UTU7_9TRYP</name>
<evidence type="ECO:0000313" key="4">
    <source>
        <dbReference type="EMBL" id="EPY32234.1"/>
    </source>
</evidence>
<dbReference type="OrthoDB" id="5835829at2759"/>
<evidence type="ECO:0000256" key="1">
    <source>
        <dbReference type="ARBA" id="ARBA00022679"/>
    </source>
</evidence>
<dbReference type="InterPro" id="IPR002213">
    <property type="entry name" value="UDP_glucos_trans"/>
</dbReference>
<dbReference type="SUPFAM" id="SSF53756">
    <property type="entry name" value="UDP-Glycosyltransferase/glycogen phosphorylase"/>
    <property type="match status" value="1"/>
</dbReference>
<keyword evidence="5" id="KW-1185">Reference proteome</keyword>
<evidence type="ECO:0000256" key="3">
    <source>
        <dbReference type="SAM" id="SignalP"/>
    </source>
</evidence>
<protein>
    <submittedName>
        <fullName evidence="4">Glucuronosyltransferase</fullName>
    </submittedName>
</protein>
<organism evidence="4 5">
    <name type="scientific">Strigomonas culicis</name>
    <dbReference type="NCBI Taxonomy" id="28005"/>
    <lineage>
        <taxon>Eukaryota</taxon>
        <taxon>Discoba</taxon>
        <taxon>Euglenozoa</taxon>
        <taxon>Kinetoplastea</taxon>
        <taxon>Metakinetoplastina</taxon>
        <taxon>Trypanosomatida</taxon>
        <taxon>Trypanosomatidae</taxon>
        <taxon>Strigomonadinae</taxon>
        <taxon>Strigomonas</taxon>
    </lineage>
</organism>
<dbReference type="InterPro" id="IPR050481">
    <property type="entry name" value="UDP-glycosyltransf_plant"/>
</dbReference>
<sequence length="644" mass="68645">MFLSSVDGPRWALLLLALLGVALCAAAPPDARLPAPEEGAWHYAPAAPSLFRTFSDVPRLHVAVLCLPLWAHLRPVAAVAEELMLRGHQVTYFVERAAWCDRLLPPPHRDVAARTGSRCLHVPNVSDVAEALRHPRHALSLHRAVLQHHEEMLGAYVAAARAQPPFTTFLCDGAAPVCPSVARSLSVPVVQVQPAAAAAAPSLHLPAPGSGLPRAMSAWQRAVSAVYRAHDGWLRYDLARRVSAVRALHGIPPLETRGVPDPVLAPALWGLDLPQPLCANVHAVGPLLPLAERTRHVPLPSADRALRAFLDGCGGGAVYVDLGRRARLSDAALRALLAGLLAMPSSSCLLWRLGDEQSDSVVRPALANATTTTTVLLRPALDAPAAAVLRHPNVFALVTPCGAPAVLDAVEARVPLVGLPRAGDERDACQRVREAAVGVVLDATPLRAAHVDEALRDVLLRGGALQRHMRPLRRTAAFLGGTAQAASIVEGLQYNLLLRGRAAVEGCGTGAAADPLLHGLWPLAVAAPLSTVAWGWLLRRATGWSSAAVRTTFRRRPAPGERPRVRVVPRQRLAGREARVHRDDARAHGQDGLVRAAISRYPIHTYAQRQIASYSLPASMSPVASAAQRYPSTTPLSSPSSPLR</sequence>
<proteinExistence type="predicted"/>
<feature type="compositionally biased region" description="Low complexity" evidence="2">
    <location>
        <begin position="631"/>
        <end position="644"/>
    </location>
</feature>
<dbReference type="AlphaFoldDB" id="S9UTU7"/>
<comment type="caution">
    <text evidence="4">The sequence shown here is derived from an EMBL/GenBank/DDBJ whole genome shotgun (WGS) entry which is preliminary data.</text>
</comment>
<evidence type="ECO:0000256" key="2">
    <source>
        <dbReference type="SAM" id="MobiDB-lite"/>
    </source>
</evidence>
<feature type="region of interest" description="Disordered" evidence="2">
    <location>
        <begin position="625"/>
        <end position="644"/>
    </location>
</feature>
<keyword evidence="3" id="KW-0732">Signal</keyword>
<dbReference type="Proteomes" id="UP000015354">
    <property type="component" value="Unassembled WGS sequence"/>
</dbReference>